<dbReference type="PANTHER" id="PTHR34480">
    <property type="entry name" value="OS01G0967800 PROTEIN-RELATED"/>
    <property type="match status" value="1"/>
</dbReference>
<dbReference type="HOGENOM" id="CLU_1032101_0_0_1"/>
<evidence type="ECO:0000256" key="1">
    <source>
        <dbReference type="SAM" id="MobiDB-lite"/>
    </source>
</evidence>
<dbReference type="Gramene" id="KQK86512">
    <property type="protein sequence ID" value="KQK86512"/>
    <property type="gene ID" value="SETIT_038643mg"/>
</dbReference>
<sequence>MKNPRSDPAPGASSSQGSGEAFASIQGRDAAGVSSWTGEKKTKFQTTPTPMDLDKTARRDDSEQADKQIVHVIDHHEREQGVGQIEGFDWDDEMVKEDLDSYFKRYHGIPDNDDDEAWAPMDDQQLKEMELRFAIIASKLTRKHYTTLTFCIYLPTLICHLYVEGRGAGGELRKMYPPDTLEENGYFQWLEHDFEWYFDPVYCNFAHLEDYQRLALPNTVSNTQLNYFCGSVFNYAKSYCYTHIAIFLSCDEKPLEALVHSGITRLDDNT</sequence>
<feature type="compositionally biased region" description="Basic and acidic residues" evidence="1">
    <location>
        <begin position="52"/>
        <end position="64"/>
    </location>
</feature>
<dbReference type="EnsemblPlants" id="KQK86512">
    <property type="protein sequence ID" value="KQK86512"/>
    <property type="gene ID" value="SETIT_038643mg"/>
</dbReference>
<dbReference type="EMBL" id="AGNK02005308">
    <property type="status" value="NOT_ANNOTATED_CDS"/>
    <property type="molecule type" value="Genomic_DNA"/>
</dbReference>
<feature type="region of interest" description="Disordered" evidence="1">
    <location>
        <begin position="1"/>
        <end position="64"/>
    </location>
</feature>
<evidence type="ECO:0000313" key="2">
    <source>
        <dbReference type="EnsemblPlants" id="KQK86512"/>
    </source>
</evidence>
<keyword evidence="3" id="KW-1185">Reference proteome</keyword>
<feature type="compositionally biased region" description="Low complexity" evidence="1">
    <location>
        <begin position="1"/>
        <end position="24"/>
    </location>
</feature>
<proteinExistence type="predicted"/>
<dbReference type="PANTHER" id="PTHR34480:SF14">
    <property type="entry name" value="OS01G0967800 PROTEIN"/>
    <property type="match status" value="1"/>
</dbReference>
<reference evidence="3" key="1">
    <citation type="journal article" date="2012" name="Nat. Biotechnol.">
        <title>Reference genome sequence of the model plant Setaria.</title>
        <authorList>
            <person name="Bennetzen J.L."/>
            <person name="Schmutz J."/>
            <person name="Wang H."/>
            <person name="Percifield R."/>
            <person name="Hawkins J."/>
            <person name="Pontaroli A.C."/>
            <person name="Estep M."/>
            <person name="Feng L."/>
            <person name="Vaughn J.N."/>
            <person name="Grimwood J."/>
            <person name="Jenkins J."/>
            <person name="Barry K."/>
            <person name="Lindquist E."/>
            <person name="Hellsten U."/>
            <person name="Deshpande S."/>
            <person name="Wang X."/>
            <person name="Wu X."/>
            <person name="Mitros T."/>
            <person name="Triplett J."/>
            <person name="Yang X."/>
            <person name="Ye C.Y."/>
            <person name="Mauro-Herrera M."/>
            <person name="Wang L."/>
            <person name="Li P."/>
            <person name="Sharma M."/>
            <person name="Sharma R."/>
            <person name="Ronald P.C."/>
            <person name="Panaud O."/>
            <person name="Kellogg E.A."/>
            <person name="Brutnell T.P."/>
            <person name="Doust A.N."/>
            <person name="Tuskan G.A."/>
            <person name="Rokhsar D."/>
            <person name="Devos K.M."/>
        </authorList>
    </citation>
    <scope>NUCLEOTIDE SEQUENCE [LARGE SCALE GENOMIC DNA]</scope>
    <source>
        <strain evidence="3">cv. Yugu1</strain>
    </source>
</reference>
<organism evidence="2 3">
    <name type="scientific">Setaria italica</name>
    <name type="common">Foxtail millet</name>
    <name type="synonym">Panicum italicum</name>
    <dbReference type="NCBI Taxonomy" id="4555"/>
    <lineage>
        <taxon>Eukaryota</taxon>
        <taxon>Viridiplantae</taxon>
        <taxon>Streptophyta</taxon>
        <taxon>Embryophyta</taxon>
        <taxon>Tracheophyta</taxon>
        <taxon>Spermatophyta</taxon>
        <taxon>Magnoliopsida</taxon>
        <taxon>Liliopsida</taxon>
        <taxon>Poales</taxon>
        <taxon>Poaceae</taxon>
        <taxon>PACMAD clade</taxon>
        <taxon>Panicoideae</taxon>
        <taxon>Panicodae</taxon>
        <taxon>Paniceae</taxon>
        <taxon>Cenchrinae</taxon>
        <taxon>Setaria</taxon>
    </lineage>
</organism>
<dbReference type="AlphaFoldDB" id="K4AID2"/>
<dbReference type="eggNOG" id="ENOG502R53S">
    <property type="taxonomic scope" value="Eukaryota"/>
</dbReference>
<evidence type="ECO:0000313" key="3">
    <source>
        <dbReference type="Proteomes" id="UP000004995"/>
    </source>
</evidence>
<accession>K4AID2</accession>
<dbReference type="Proteomes" id="UP000004995">
    <property type="component" value="Unassembled WGS sequence"/>
</dbReference>
<name>K4AID2_SETIT</name>
<reference evidence="2" key="2">
    <citation type="submission" date="2018-08" db="UniProtKB">
        <authorList>
            <consortium name="EnsemblPlants"/>
        </authorList>
    </citation>
    <scope>IDENTIFICATION</scope>
    <source>
        <strain evidence="2">Yugu1</strain>
    </source>
</reference>
<dbReference type="InParanoid" id="K4AID2"/>
<protein>
    <submittedName>
        <fullName evidence="2">Uncharacterized protein</fullName>
    </submittedName>
</protein>